<gene>
    <name evidence="6" type="ORF">C0601_01575</name>
</gene>
<evidence type="ECO:0000313" key="6">
    <source>
        <dbReference type="EMBL" id="PLX19571.1"/>
    </source>
</evidence>
<dbReference type="InterPro" id="IPR029044">
    <property type="entry name" value="Nucleotide-diphossugar_trans"/>
</dbReference>
<feature type="transmembrane region" description="Helical" evidence="4">
    <location>
        <begin position="327"/>
        <end position="351"/>
    </location>
</feature>
<dbReference type="PANTHER" id="PTHR43630:SF1">
    <property type="entry name" value="POLY-BETA-1,6-N-ACETYL-D-GLUCOSAMINE SYNTHASE"/>
    <property type="match status" value="1"/>
</dbReference>
<accession>A0A2N5ZLR3</accession>
<proteinExistence type="inferred from homology"/>
<keyword evidence="4" id="KW-1133">Transmembrane helix</keyword>
<evidence type="ECO:0000256" key="2">
    <source>
        <dbReference type="ARBA" id="ARBA00022676"/>
    </source>
</evidence>
<keyword evidence="3" id="KW-0808">Transferase</keyword>
<dbReference type="AlphaFoldDB" id="A0A2N5ZLR3"/>
<dbReference type="Gene3D" id="3.90.550.10">
    <property type="entry name" value="Spore Coat Polysaccharide Biosynthesis Protein SpsA, Chain A"/>
    <property type="match status" value="1"/>
</dbReference>
<evidence type="ECO:0000256" key="3">
    <source>
        <dbReference type="ARBA" id="ARBA00022679"/>
    </source>
</evidence>
<comment type="similarity">
    <text evidence="1">Belongs to the glycosyltransferase 2 family.</text>
</comment>
<protein>
    <recommendedName>
        <fullName evidence="5">Glycosyltransferase 2-like domain-containing protein</fullName>
    </recommendedName>
</protein>
<feature type="domain" description="Glycosyltransferase 2-like" evidence="5">
    <location>
        <begin position="48"/>
        <end position="216"/>
    </location>
</feature>
<feature type="transmembrane region" description="Helical" evidence="4">
    <location>
        <begin position="297"/>
        <end position="315"/>
    </location>
</feature>
<evidence type="ECO:0000256" key="4">
    <source>
        <dbReference type="SAM" id="Phobius"/>
    </source>
</evidence>
<dbReference type="InterPro" id="IPR001173">
    <property type="entry name" value="Glyco_trans_2-like"/>
</dbReference>
<feature type="transmembrane region" description="Helical" evidence="4">
    <location>
        <begin position="6"/>
        <end position="31"/>
    </location>
</feature>
<name>A0A2N5ZLR3_MUIH1</name>
<sequence>MFLINWIFYTSFFYVIVFPFLFPLNLVYLFFKNKSYNSHKKNTIDRITILIPVYNEAKTIIDTLLHVKDIDFNGNLTIYLIDDNSTDNTRDRITDFIESNPDLSISLFSNNKRIGKAGIMNRFIPEIKDEIVLVLDANIRLAKDSLINMTSYFKKNTGILFGNLILQKNHYSSITEEEIWYWNLETFLKRIQNSIGNITSPVGGFYLLRKSLFEKIPSECLTEDMYLLLKILSKNYSSKFCYKAKGYEFTEKSTVSEFKRKKRIMKGGFYILGKFIHDKYSFKLKKVDMTNLILNKFMRWIYPILFFVSIIAALFDFKRNKISRTYLLLNFILFLLTAIEFIINTFLNTLLEEKRIRVRFFKKPLYFYTLMTSGIMALKKEHKGQRWEKDER</sequence>
<organism evidence="6 7">
    <name type="scientific">Muiribacterium halophilum</name>
    <dbReference type="NCBI Taxonomy" id="2053465"/>
    <lineage>
        <taxon>Bacteria</taxon>
        <taxon>Candidatus Muiribacteriota</taxon>
        <taxon>Candidatus Muiribacteriia</taxon>
        <taxon>Candidatus Muiribacteriales</taxon>
        <taxon>Candidatus Muiribacteriaceae</taxon>
        <taxon>Candidatus Muiribacterium</taxon>
    </lineage>
</organism>
<dbReference type="GO" id="GO:0016757">
    <property type="term" value="F:glycosyltransferase activity"/>
    <property type="evidence" value="ECO:0007669"/>
    <property type="project" value="UniProtKB-KW"/>
</dbReference>
<evidence type="ECO:0000259" key="5">
    <source>
        <dbReference type="Pfam" id="PF00535"/>
    </source>
</evidence>
<dbReference type="Proteomes" id="UP000234857">
    <property type="component" value="Unassembled WGS sequence"/>
</dbReference>
<evidence type="ECO:0000313" key="7">
    <source>
        <dbReference type="Proteomes" id="UP000234857"/>
    </source>
</evidence>
<dbReference type="SUPFAM" id="SSF53448">
    <property type="entry name" value="Nucleotide-diphospho-sugar transferases"/>
    <property type="match status" value="1"/>
</dbReference>
<dbReference type="Pfam" id="PF00535">
    <property type="entry name" value="Glycos_transf_2"/>
    <property type="match status" value="1"/>
</dbReference>
<dbReference type="EMBL" id="PKTG01000025">
    <property type="protein sequence ID" value="PLX19571.1"/>
    <property type="molecule type" value="Genomic_DNA"/>
</dbReference>
<evidence type="ECO:0000256" key="1">
    <source>
        <dbReference type="ARBA" id="ARBA00006739"/>
    </source>
</evidence>
<reference evidence="6 7" key="1">
    <citation type="submission" date="2017-11" db="EMBL/GenBank/DDBJ databases">
        <title>Genome-resolved metagenomics identifies genetic mobility, metabolic interactions, and unexpected diversity in perchlorate-reducing communities.</title>
        <authorList>
            <person name="Barnum T.P."/>
            <person name="Figueroa I.A."/>
            <person name="Carlstrom C.I."/>
            <person name="Lucas L.N."/>
            <person name="Engelbrektson A.L."/>
            <person name="Coates J.D."/>
        </authorList>
    </citation>
    <scope>NUCLEOTIDE SEQUENCE [LARGE SCALE GENOMIC DNA]</scope>
    <source>
        <strain evidence="6">BM706</strain>
    </source>
</reference>
<keyword evidence="2" id="KW-0328">Glycosyltransferase</keyword>
<keyword evidence="4" id="KW-0812">Transmembrane</keyword>
<keyword evidence="4" id="KW-0472">Membrane</keyword>
<comment type="caution">
    <text evidence="6">The sequence shown here is derived from an EMBL/GenBank/DDBJ whole genome shotgun (WGS) entry which is preliminary data.</text>
</comment>
<dbReference type="PANTHER" id="PTHR43630">
    <property type="entry name" value="POLY-BETA-1,6-N-ACETYL-D-GLUCOSAMINE SYNTHASE"/>
    <property type="match status" value="1"/>
</dbReference>